<dbReference type="KEGG" id="bdr:105230725"/>
<dbReference type="Pfam" id="PF01607">
    <property type="entry name" value="CBM_14"/>
    <property type="match status" value="2"/>
</dbReference>
<sequence>MYPSHYTIKRFLQEYIIFTSLGYAFSRSLPSANNRPTPQFEHHFQSNLAVHPFYYGLPNSQAYWPHEPVGTFFDKKRGILRSFPGGGVPVLVDHHKRCSSNFVGIKPHPNQRQYYYVCKPDCVIFGKCQNLQSFDATKAQCIPYPTPDYSPVCVKPGRFPISTDCSIYYRCDADLKAHIHSCPRNTIFSPHNEKCICGAHCNPTKVSLHSSHIPQDCEHKFPPCLQNGTFRTPTDCSLYYTCVKQEGSLYLQTRFKCPELEFFDPAKGTCRPQHEVACDSIQLSELVFPRPPPLPHLPVIYPAHYSMDSLDDSDYPTEYSLSCSKEDTISASVSSNERTMSDSSVQATTSKTTKFSASLTTSPSKQMVDTSSENSIEIITHTPTSFPAFVLGVTSTESVLQTNSSPTRNSNAIILSSTSPPITIGDTSQSPILSPEVASAKTFAPKAVPTTNSVVVGAVTPTTPSINPAILGSSPDIISDQSSSPIDFVPFVPTKLQTSSSTSAFSSTASSILHSSRTKHSTPLSTTISMLPRDFSTSTTNTRLKSTAEITTTPLVPSSIIPSSSTTFSSSTAEDRFLPTKSHTSTSLINTLHMSSPTVHPSSVEIITTGTVPISASQPHTSLPITTLFSPDSTTTELPTIHSRTIQTSMHTDPLILPPVTSSLKEEITAMPPNTTTTTNFSVTTSSLLDDSSPLSTVESIDVTKIKPTVSTSTSETTPDPITNTLNHNEIRSIRSSLLIKPIKSNENNVFEQTVNSEYISNEFENPGFYDDYESDFETTEVSTTDKCVQSGVLSDRNKTLNTSEKSKSKDTECIMNDLHDANDVSYYEDNGDSFEATFSSTVSALHEESIATSQSTRLMLNTTVRSAKRNVPKHNFELHNQSITTYQQLNIEPNKLDEINVEKPLFKNSSKNFSDDLETITENITGPTKVHNSLKNIFAKPNDKEFSIITFEDSTDTELTTEAPKINSKSIENSTIIVSSFNTDNQLEDSMSTMQPLEVANQSTAKEMESFTESSKAGHIAAVKRDADLGDSEDVDSQISVSKSLMLKESSWKSQNNTKPKNSQIVSKLKEKMLNNKQNKNINEIFKSDDDGTTNTKTKSEISELQTSAVKKISMTVNSTNTKQDKESESSSKISTLQTTMKAIKKKIEPLTTTEPTTLKKARQVRGKINNKFEYSNEYSTSSENQVFITDSSVEAHLSNFTTEMKIGKITEATPKATAEAKVVSAENLHSKHHHISKDLIEPSLKSSTDSTNTEVNLTVRDKARFNDTQQLKSAKNSTKSVETRPTELSLARGKVIKEPCDLGTPPLTPLKIRTYSKEIELNHSNTNSMDAYSSKFEVRVPRTYEPIHDADIENDRKFANSVQISKLVDILLPPSTDNPAQDLKIGQNSSCVTTGDTLAQTKHLNPKEFISKHVKSAGSIMESAEPESPLGSLEKSTGLVRICDPFQNNISNEGNKQFSNSKFDTSRPLSARLPVIRSNVTCKTHTSDLPLSSFKLFSTKHSQSTTTQNTITSTTEETVENTTVGTTHVDIKFQDNLVNIKSNDLRITRNVQKTNTLQDTPQTYKRTFRMKTPGSNSNSEPVTEFPIHATDIPKLEVVVFGNLDLTVLYCPKDCTKQHEHKYDKKVFGDQHVVGIQWDPAKSKKTMSIQTV</sequence>
<dbReference type="GeneID" id="105230725"/>
<dbReference type="InParanoid" id="A0A6I9W027"/>
<dbReference type="InterPro" id="IPR002557">
    <property type="entry name" value="Chitin-bd_dom"/>
</dbReference>
<dbReference type="SUPFAM" id="SSF57625">
    <property type="entry name" value="Invertebrate chitin-binding proteins"/>
    <property type="match status" value="2"/>
</dbReference>
<feature type="domain" description="Chitin-binding type-2" evidence="2">
    <location>
        <begin position="150"/>
        <end position="195"/>
    </location>
</feature>
<evidence type="ECO:0000256" key="1">
    <source>
        <dbReference type="SAM" id="MobiDB-lite"/>
    </source>
</evidence>
<evidence type="ECO:0000313" key="3">
    <source>
        <dbReference type="Proteomes" id="UP001652620"/>
    </source>
</evidence>
<feature type="compositionally biased region" description="Polar residues" evidence="1">
    <location>
        <begin position="331"/>
        <end position="346"/>
    </location>
</feature>
<dbReference type="RefSeq" id="XP_011209985.2">
    <property type="nucleotide sequence ID" value="XM_011211683.4"/>
</dbReference>
<organism evidence="3 4">
    <name type="scientific">Bactrocera dorsalis</name>
    <name type="common">Oriental fruit fly</name>
    <name type="synonym">Dacus dorsalis</name>
    <dbReference type="NCBI Taxonomy" id="27457"/>
    <lineage>
        <taxon>Eukaryota</taxon>
        <taxon>Metazoa</taxon>
        <taxon>Ecdysozoa</taxon>
        <taxon>Arthropoda</taxon>
        <taxon>Hexapoda</taxon>
        <taxon>Insecta</taxon>
        <taxon>Pterygota</taxon>
        <taxon>Neoptera</taxon>
        <taxon>Endopterygota</taxon>
        <taxon>Diptera</taxon>
        <taxon>Brachycera</taxon>
        <taxon>Muscomorpha</taxon>
        <taxon>Tephritoidea</taxon>
        <taxon>Tephritidae</taxon>
        <taxon>Bactrocera</taxon>
        <taxon>Bactrocera</taxon>
    </lineage>
</organism>
<dbReference type="OrthoDB" id="6020543at2759"/>
<dbReference type="GO" id="GO:0008061">
    <property type="term" value="F:chitin binding"/>
    <property type="evidence" value="ECO:0007669"/>
    <property type="project" value="InterPro"/>
</dbReference>
<feature type="compositionally biased region" description="Polar residues" evidence="1">
    <location>
        <begin position="1094"/>
        <end position="1103"/>
    </location>
</feature>
<feature type="region of interest" description="Disordered" evidence="1">
    <location>
        <begin position="1079"/>
        <end position="1103"/>
    </location>
</feature>
<dbReference type="GO" id="GO:0005576">
    <property type="term" value="C:extracellular region"/>
    <property type="evidence" value="ECO:0007669"/>
    <property type="project" value="InterPro"/>
</dbReference>
<dbReference type="Gene3D" id="2.170.140.10">
    <property type="entry name" value="Chitin binding domain"/>
    <property type="match status" value="2"/>
</dbReference>
<gene>
    <name evidence="4" type="primary">LOC105230725</name>
</gene>
<dbReference type="Proteomes" id="UP001652620">
    <property type="component" value="Chromosome 3"/>
</dbReference>
<accession>A0A6I9W027</accession>
<protein>
    <submittedName>
        <fullName evidence="4">Uncharacterized protein LOC105230725</fullName>
    </submittedName>
</protein>
<dbReference type="PROSITE" id="PS50940">
    <property type="entry name" value="CHIT_BIND_II"/>
    <property type="match status" value="2"/>
</dbReference>
<keyword evidence="3" id="KW-1185">Reference proteome</keyword>
<dbReference type="SMART" id="SM00494">
    <property type="entry name" value="ChtBD2"/>
    <property type="match status" value="3"/>
</dbReference>
<feature type="domain" description="Chitin-binding type-2" evidence="2">
    <location>
        <begin position="221"/>
        <end position="280"/>
    </location>
</feature>
<evidence type="ECO:0000259" key="2">
    <source>
        <dbReference type="PROSITE" id="PS50940"/>
    </source>
</evidence>
<name>A0A6I9W027_BACDO</name>
<evidence type="ECO:0000313" key="4">
    <source>
        <dbReference type="RefSeq" id="XP_011209985.2"/>
    </source>
</evidence>
<dbReference type="InterPro" id="IPR036508">
    <property type="entry name" value="Chitin-bd_dom_sf"/>
</dbReference>
<proteinExistence type="predicted"/>
<feature type="region of interest" description="Disordered" evidence="1">
    <location>
        <begin position="331"/>
        <end position="351"/>
    </location>
</feature>
<reference evidence="4" key="1">
    <citation type="submission" date="2025-08" db="UniProtKB">
        <authorList>
            <consortium name="RefSeq"/>
        </authorList>
    </citation>
    <scope>IDENTIFICATION</scope>
    <source>
        <tissue evidence="4">Adult</tissue>
    </source>
</reference>
<feature type="region of interest" description="Disordered" evidence="1">
    <location>
        <begin position="1117"/>
        <end position="1136"/>
    </location>
</feature>